<dbReference type="SUPFAM" id="SSF47413">
    <property type="entry name" value="lambda repressor-like DNA-binding domains"/>
    <property type="match status" value="1"/>
</dbReference>
<dbReference type="Proteomes" id="UP000004699">
    <property type="component" value="Unassembled WGS sequence"/>
</dbReference>
<dbReference type="SMART" id="SM00530">
    <property type="entry name" value="HTH_XRE"/>
    <property type="match status" value="1"/>
</dbReference>
<evidence type="ECO:0000313" key="4">
    <source>
        <dbReference type="Proteomes" id="UP000004699"/>
    </source>
</evidence>
<dbReference type="HOGENOM" id="CLU_085376_1_1_6"/>
<dbReference type="InterPro" id="IPR013096">
    <property type="entry name" value="Cupin_2"/>
</dbReference>
<dbReference type="eggNOG" id="COG1396">
    <property type="taxonomic scope" value="Bacteria"/>
</dbReference>
<keyword evidence="1" id="KW-0238">DNA-binding</keyword>
<protein>
    <submittedName>
        <fullName evidence="3">Transcriptional regulator, XRE family</fullName>
    </submittedName>
</protein>
<dbReference type="InterPro" id="IPR010982">
    <property type="entry name" value="Lambda_DNA-bd_dom_sf"/>
</dbReference>
<dbReference type="PANTHER" id="PTHR46797">
    <property type="entry name" value="HTH-TYPE TRANSCRIPTIONAL REGULATOR"/>
    <property type="match status" value="1"/>
</dbReference>
<dbReference type="GO" id="GO:0005829">
    <property type="term" value="C:cytosol"/>
    <property type="evidence" value="ECO:0007669"/>
    <property type="project" value="TreeGrafter"/>
</dbReference>
<sequence length="219" mass="24231">MSEKQSLPRILRPSNSKGIADAGDWVDANKLAKTDRSLGLDIRDLRKARGMTLSELSKISELSQGYLSQVERGISVPSIKALHSISRALGVTISWFFQNQVTGEDPAMRAWVVRSGNRRKLTFNTGIVDELLSPNLSRQIEMLKCTFPPGTSSGDVPYTHQGEEAGIILSGKLNLWIEDTHIVLEEGDSFAFASSKSHRYANLEDVETVVIWTITPPSY</sequence>
<dbReference type="RefSeq" id="WP_009021349.1">
    <property type="nucleotide sequence ID" value="NZ_DS999411.1"/>
</dbReference>
<dbReference type="Pfam" id="PF01381">
    <property type="entry name" value="HTH_3"/>
    <property type="match status" value="1"/>
</dbReference>
<dbReference type="GO" id="GO:0003700">
    <property type="term" value="F:DNA-binding transcription factor activity"/>
    <property type="evidence" value="ECO:0007669"/>
    <property type="project" value="TreeGrafter"/>
</dbReference>
<dbReference type="OrthoDB" id="9814751at2"/>
<reference evidence="4" key="1">
    <citation type="journal article" date="2013" name="BMC Microbiol.">
        <title>Taxonomy and evolution of bacteriochlorophyll a-containing members of the OM60/NOR5 clade of marine gammaproteobacteria: description of Luminiphilus syltensis gen. nov., sp. nov., reclassification of Haliea rubra as Pseudohaliea rubra gen. nov., comb. nov., and emendation of Chromatocurvus halotolerans.</title>
        <authorList>
            <person name="Spring S."/>
            <person name="Riedel T."/>
            <person name="Sproer C."/>
            <person name="Yan S."/>
            <person name="Harder J."/>
            <person name="Fuchs B.M."/>
        </authorList>
    </citation>
    <scope>NUCLEOTIDE SEQUENCE [LARGE SCALE GENOMIC DNA]</scope>
    <source>
        <strain evidence="4">NOR51-B</strain>
    </source>
</reference>
<proteinExistence type="predicted"/>
<dbReference type="InterPro" id="IPR014710">
    <property type="entry name" value="RmlC-like_jellyroll"/>
</dbReference>
<dbReference type="InterPro" id="IPR050807">
    <property type="entry name" value="TransReg_Diox_bact_type"/>
</dbReference>
<evidence type="ECO:0000259" key="2">
    <source>
        <dbReference type="PROSITE" id="PS50943"/>
    </source>
</evidence>
<dbReference type="AlphaFoldDB" id="B8KY58"/>
<feature type="domain" description="HTH cro/C1-type" evidence="2">
    <location>
        <begin position="42"/>
        <end position="96"/>
    </location>
</feature>
<accession>B8KY58</accession>
<dbReference type="Gene3D" id="1.10.260.40">
    <property type="entry name" value="lambda repressor-like DNA-binding domains"/>
    <property type="match status" value="1"/>
</dbReference>
<dbReference type="STRING" id="565045.NOR51B_2558"/>
<name>B8KY58_9GAMM</name>
<dbReference type="EMBL" id="DS999411">
    <property type="protein sequence ID" value="EED36606.1"/>
    <property type="molecule type" value="Genomic_DNA"/>
</dbReference>
<evidence type="ECO:0000256" key="1">
    <source>
        <dbReference type="ARBA" id="ARBA00023125"/>
    </source>
</evidence>
<dbReference type="PANTHER" id="PTHR46797:SF2">
    <property type="entry name" value="TRANSCRIPTIONAL REGULATOR"/>
    <property type="match status" value="1"/>
</dbReference>
<dbReference type="SUPFAM" id="SSF51182">
    <property type="entry name" value="RmlC-like cupins"/>
    <property type="match status" value="1"/>
</dbReference>
<organism evidence="3 4">
    <name type="scientific">Luminiphilus syltensis NOR5-1B</name>
    <dbReference type="NCBI Taxonomy" id="565045"/>
    <lineage>
        <taxon>Bacteria</taxon>
        <taxon>Pseudomonadati</taxon>
        <taxon>Pseudomonadota</taxon>
        <taxon>Gammaproteobacteria</taxon>
        <taxon>Cellvibrionales</taxon>
        <taxon>Halieaceae</taxon>
        <taxon>Luminiphilus</taxon>
    </lineage>
</organism>
<dbReference type="CDD" id="cd02209">
    <property type="entry name" value="cupin_XRE_C"/>
    <property type="match status" value="1"/>
</dbReference>
<dbReference type="Gene3D" id="2.60.120.10">
    <property type="entry name" value="Jelly Rolls"/>
    <property type="match status" value="1"/>
</dbReference>
<dbReference type="GO" id="GO:0003677">
    <property type="term" value="F:DNA binding"/>
    <property type="evidence" value="ECO:0007669"/>
    <property type="project" value="UniProtKB-KW"/>
</dbReference>
<dbReference type="InterPro" id="IPR011051">
    <property type="entry name" value="RmlC_Cupin_sf"/>
</dbReference>
<evidence type="ECO:0000313" key="3">
    <source>
        <dbReference type="EMBL" id="EED36606.1"/>
    </source>
</evidence>
<dbReference type="PROSITE" id="PS50943">
    <property type="entry name" value="HTH_CROC1"/>
    <property type="match status" value="1"/>
</dbReference>
<keyword evidence="4" id="KW-1185">Reference proteome</keyword>
<gene>
    <name evidence="3" type="ORF">NOR51B_2558</name>
</gene>
<dbReference type="InterPro" id="IPR001387">
    <property type="entry name" value="Cro/C1-type_HTH"/>
</dbReference>
<dbReference type="CDD" id="cd00093">
    <property type="entry name" value="HTH_XRE"/>
    <property type="match status" value="1"/>
</dbReference>
<dbReference type="eggNOG" id="COG1917">
    <property type="taxonomic scope" value="Bacteria"/>
</dbReference>
<dbReference type="Pfam" id="PF07883">
    <property type="entry name" value="Cupin_2"/>
    <property type="match status" value="1"/>
</dbReference>